<dbReference type="InterPro" id="IPR018170">
    <property type="entry name" value="Aldo/ket_reductase_CS"/>
</dbReference>
<evidence type="ECO:0000313" key="4">
    <source>
        <dbReference type="Proteomes" id="UP000256488"/>
    </source>
</evidence>
<organism evidence="3 4">
    <name type="scientific">Virgibacillus dokdonensis</name>
    <dbReference type="NCBI Taxonomy" id="302167"/>
    <lineage>
        <taxon>Bacteria</taxon>
        <taxon>Bacillati</taxon>
        <taxon>Bacillota</taxon>
        <taxon>Bacilli</taxon>
        <taxon>Bacillales</taxon>
        <taxon>Bacillaceae</taxon>
        <taxon>Virgibacillus</taxon>
    </lineage>
</organism>
<dbReference type="Proteomes" id="UP000256488">
    <property type="component" value="Unassembled WGS sequence"/>
</dbReference>
<name>A0A3E0WH20_9BACI</name>
<dbReference type="InterPro" id="IPR023210">
    <property type="entry name" value="NADP_OxRdtase_dom"/>
</dbReference>
<dbReference type="PANTHER" id="PTHR43364">
    <property type="entry name" value="NADH-SPECIFIC METHYLGLYOXAL REDUCTASE-RELATED"/>
    <property type="match status" value="1"/>
</dbReference>
<evidence type="ECO:0000313" key="3">
    <source>
        <dbReference type="EMBL" id="RFA32194.1"/>
    </source>
</evidence>
<comment type="caution">
    <text evidence="3">The sequence shown here is derived from an EMBL/GenBank/DDBJ whole genome shotgun (WGS) entry which is preliminary data.</text>
</comment>
<dbReference type="AlphaFoldDB" id="A0A3E0WH20"/>
<keyword evidence="1" id="KW-0560">Oxidoreductase</keyword>
<dbReference type="InterPro" id="IPR050523">
    <property type="entry name" value="AKR_Detox_Biosynth"/>
</dbReference>
<sequence length="331" mass="38069">MEFPNLNKVSRIGLGTWAISGWMWGGTNENEALKTIYKALDMGINIIDTAPQYGFGVAEKIIGKVIDSVNREDIVIATKAGINWDESAYFWRDCSRKRILQEIENSLKRLNTEYIDLYQVHWPDPEVPIEVTAETLNELYNKGKIRAIGVSNFNIDQMERWMKVAPLHSNQLPLSIFNQSSKRYFEYCYINGIKTITYGTLAHGLLTGKITENTTFKKDDHRAQKAMFNGLNFIEHLSAVNDLKKLAREIGVSIAQLAVRWSLYQKGVSICLWGARKPEQLEEVIEIFEWIFTDNYLKEVDSIIKEKITRNIPVKKKPGPPIRSEMKYNID</sequence>
<protein>
    <recommendedName>
        <fullName evidence="2">NADP-dependent oxidoreductase domain-containing protein</fullName>
    </recommendedName>
</protein>
<dbReference type="PROSITE" id="PS00062">
    <property type="entry name" value="ALDOKETO_REDUCTASE_2"/>
    <property type="match status" value="1"/>
</dbReference>
<dbReference type="Gene3D" id="3.20.20.100">
    <property type="entry name" value="NADP-dependent oxidoreductase domain"/>
    <property type="match status" value="1"/>
</dbReference>
<feature type="domain" description="NADP-dependent oxidoreductase" evidence="2">
    <location>
        <begin position="11"/>
        <end position="304"/>
    </location>
</feature>
<proteinExistence type="predicted"/>
<evidence type="ECO:0000256" key="1">
    <source>
        <dbReference type="ARBA" id="ARBA00023002"/>
    </source>
</evidence>
<dbReference type="PANTHER" id="PTHR43364:SF4">
    <property type="entry name" value="NAD(P)-LINKED OXIDOREDUCTASE SUPERFAMILY PROTEIN"/>
    <property type="match status" value="1"/>
</dbReference>
<evidence type="ECO:0000259" key="2">
    <source>
        <dbReference type="Pfam" id="PF00248"/>
    </source>
</evidence>
<accession>A0A3E0WH20</accession>
<dbReference type="InterPro" id="IPR020471">
    <property type="entry name" value="AKR"/>
</dbReference>
<dbReference type="GO" id="GO:0016491">
    <property type="term" value="F:oxidoreductase activity"/>
    <property type="evidence" value="ECO:0007669"/>
    <property type="project" value="UniProtKB-KW"/>
</dbReference>
<dbReference type="SUPFAM" id="SSF51430">
    <property type="entry name" value="NAD(P)-linked oxidoreductase"/>
    <property type="match status" value="1"/>
</dbReference>
<dbReference type="GO" id="GO:0005829">
    <property type="term" value="C:cytosol"/>
    <property type="evidence" value="ECO:0007669"/>
    <property type="project" value="TreeGrafter"/>
</dbReference>
<dbReference type="InterPro" id="IPR036812">
    <property type="entry name" value="NAD(P)_OxRdtase_dom_sf"/>
</dbReference>
<dbReference type="Pfam" id="PF00248">
    <property type="entry name" value="Aldo_ket_red"/>
    <property type="match status" value="1"/>
</dbReference>
<dbReference type="EMBL" id="NFZX01000076">
    <property type="protein sequence ID" value="RFA32194.1"/>
    <property type="molecule type" value="Genomic_DNA"/>
</dbReference>
<reference evidence="3 4" key="1">
    <citation type="submission" date="2017-05" db="EMBL/GenBank/DDBJ databases">
        <title>Virgibacillus sp. AK90 isolated from a saltern of Kakinada, India.</title>
        <authorList>
            <person name="Gupta V."/>
            <person name="Sidhu C."/>
            <person name="Korpole S."/>
            <person name="Pinnaka A.K."/>
        </authorList>
    </citation>
    <scope>NUCLEOTIDE SEQUENCE [LARGE SCALE GENOMIC DNA]</scope>
    <source>
        <strain evidence="3 4">AK90</strain>
    </source>
</reference>
<gene>
    <name evidence="3" type="ORF">CAI16_18860</name>
</gene>
<dbReference type="PRINTS" id="PR00069">
    <property type="entry name" value="ALDKETRDTASE"/>
</dbReference>